<evidence type="ECO:0000256" key="11">
    <source>
        <dbReference type="SAM" id="Phobius"/>
    </source>
</evidence>
<proteinExistence type="inferred from homology"/>
<evidence type="ECO:0000259" key="12">
    <source>
        <dbReference type="Pfam" id="PF08334"/>
    </source>
</evidence>
<evidence type="ECO:0000256" key="6">
    <source>
        <dbReference type="ARBA" id="ARBA00022519"/>
    </source>
</evidence>
<evidence type="ECO:0000313" key="14">
    <source>
        <dbReference type="Proteomes" id="UP000002574"/>
    </source>
</evidence>
<dbReference type="PANTHER" id="PTHR30093:SF44">
    <property type="entry name" value="TYPE II SECRETION SYSTEM CORE PROTEIN G"/>
    <property type="match status" value="1"/>
</dbReference>
<evidence type="ECO:0000256" key="3">
    <source>
        <dbReference type="ARBA" id="ARBA00020042"/>
    </source>
</evidence>
<dbReference type="RefSeq" id="WP_012963689.1">
    <property type="nucleotide sequence ID" value="NC_013799.1"/>
</dbReference>
<dbReference type="KEGG" id="hte:Hydth_1045"/>
<dbReference type="InterPro" id="IPR010054">
    <property type="entry name" value="Type2_sec_GspG"/>
</dbReference>
<accession>D3DI57</accession>
<keyword evidence="4" id="KW-1003">Cell membrane</keyword>
<feature type="transmembrane region" description="Helical" evidence="11">
    <location>
        <begin position="6"/>
        <end position="29"/>
    </location>
</feature>
<dbReference type="OrthoDB" id="9795612at2"/>
<dbReference type="Pfam" id="PF08334">
    <property type="entry name" value="T2SSG"/>
    <property type="match status" value="1"/>
</dbReference>
<feature type="domain" description="Type II secretion system protein GspG C-terminal" evidence="12">
    <location>
        <begin position="28"/>
        <end position="141"/>
    </location>
</feature>
<evidence type="ECO:0000256" key="10">
    <source>
        <dbReference type="SAM" id="MobiDB-lite"/>
    </source>
</evidence>
<sequence>MKRGFTLIEILIVVIIIGLLAALVAPRLVGKLTESKEKIARQQIAMLSTAVELFRADVGRYPTTQEGLEALIKKPEGVPENLWKGPYIKGNKLPLDPWGNPYHYFGPDDPKTKEKGVDFIIMSYGSDGKEGGEGEAKDISNAD</sequence>
<dbReference type="GO" id="GO:0005886">
    <property type="term" value="C:plasma membrane"/>
    <property type="evidence" value="ECO:0007669"/>
    <property type="project" value="UniProtKB-SubCell"/>
</dbReference>
<evidence type="ECO:0000313" key="13">
    <source>
        <dbReference type="EMBL" id="BAI69509.1"/>
    </source>
</evidence>
<keyword evidence="14" id="KW-1185">Reference proteome</keyword>
<dbReference type="PRINTS" id="PR00813">
    <property type="entry name" value="BCTERIALGSPG"/>
</dbReference>
<dbReference type="eggNOG" id="COG2165">
    <property type="taxonomic scope" value="Bacteria"/>
</dbReference>
<dbReference type="InterPro" id="IPR045584">
    <property type="entry name" value="Pilin-like"/>
</dbReference>
<comment type="subcellular location">
    <subcellularLocation>
        <location evidence="1">Cell inner membrane</location>
        <topology evidence="1">Single-pass membrane protein</topology>
    </subcellularLocation>
</comment>
<dbReference type="PROSITE" id="PS00409">
    <property type="entry name" value="PROKAR_NTER_METHYL"/>
    <property type="match status" value="1"/>
</dbReference>
<evidence type="ECO:0000256" key="9">
    <source>
        <dbReference type="ARBA" id="ARBA00023136"/>
    </source>
</evidence>
<dbReference type="InterPro" id="IPR012902">
    <property type="entry name" value="N_methyl_site"/>
</dbReference>
<evidence type="ECO:0000256" key="2">
    <source>
        <dbReference type="ARBA" id="ARBA00009984"/>
    </source>
</evidence>
<dbReference type="InterPro" id="IPR000983">
    <property type="entry name" value="Bac_GSPG_pilin"/>
</dbReference>
<dbReference type="NCBIfam" id="TIGR01710">
    <property type="entry name" value="typeII_sec_gspG"/>
    <property type="match status" value="1"/>
</dbReference>
<evidence type="ECO:0000256" key="8">
    <source>
        <dbReference type="ARBA" id="ARBA00022989"/>
    </source>
</evidence>
<dbReference type="Proteomes" id="UP000002574">
    <property type="component" value="Chromosome"/>
</dbReference>
<feature type="compositionally biased region" description="Basic and acidic residues" evidence="10">
    <location>
        <begin position="127"/>
        <end position="143"/>
    </location>
</feature>
<dbReference type="InterPro" id="IPR013545">
    <property type="entry name" value="T2SS_protein-GspG_C"/>
</dbReference>
<dbReference type="GO" id="GO:0015627">
    <property type="term" value="C:type II protein secretion system complex"/>
    <property type="evidence" value="ECO:0007669"/>
    <property type="project" value="InterPro"/>
</dbReference>
<dbReference type="Gene3D" id="3.30.700.10">
    <property type="entry name" value="Glycoprotein, Type 4 Pilin"/>
    <property type="match status" value="1"/>
</dbReference>
<name>D3DI57_HYDTT</name>
<reference evidence="13 14" key="1">
    <citation type="journal article" date="2010" name="J. Bacteriol.">
        <title>Complete genome sequence of the thermophilic, obligately chemolithoautotrophic hydrogen-oxidizing bacterium Hydrogenobacter thermophilus TK-6.</title>
        <authorList>
            <person name="Arai H."/>
            <person name="Kanbe H."/>
            <person name="Ishii M."/>
            <person name="Igarashi Y."/>
        </authorList>
    </citation>
    <scope>NUCLEOTIDE SEQUENCE [LARGE SCALE GENOMIC DNA]</scope>
    <source>
        <strain evidence="14">DSM 6534 / IAM 12695 / TK-6 [Tokyo]</strain>
    </source>
</reference>
<protein>
    <recommendedName>
        <fullName evidence="3">Type II secretion system core protein G</fullName>
    </recommendedName>
</protein>
<keyword evidence="9 11" id="KW-0472">Membrane</keyword>
<keyword evidence="7 11" id="KW-0812">Transmembrane</keyword>
<evidence type="ECO:0000256" key="7">
    <source>
        <dbReference type="ARBA" id="ARBA00022692"/>
    </source>
</evidence>
<feature type="region of interest" description="Disordered" evidence="10">
    <location>
        <begin position="124"/>
        <end position="143"/>
    </location>
</feature>
<evidence type="ECO:0000256" key="5">
    <source>
        <dbReference type="ARBA" id="ARBA00022481"/>
    </source>
</evidence>
<dbReference type="STRING" id="608538.HTH_1051"/>
<keyword evidence="8 11" id="KW-1133">Transmembrane helix</keyword>
<keyword evidence="6" id="KW-0997">Cell inner membrane</keyword>
<organism evidence="13 14">
    <name type="scientific">Hydrogenobacter thermophilus (strain DSM 6534 / IAM 12695 / TK-6)</name>
    <dbReference type="NCBI Taxonomy" id="608538"/>
    <lineage>
        <taxon>Bacteria</taxon>
        <taxon>Pseudomonadati</taxon>
        <taxon>Aquificota</taxon>
        <taxon>Aquificia</taxon>
        <taxon>Aquificales</taxon>
        <taxon>Aquificaceae</taxon>
        <taxon>Hydrogenobacter</taxon>
    </lineage>
</organism>
<dbReference type="EMBL" id="AP011112">
    <property type="protein sequence ID" value="BAI69509.1"/>
    <property type="molecule type" value="Genomic_DNA"/>
</dbReference>
<dbReference type="PANTHER" id="PTHR30093">
    <property type="entry name" value="GENERAL SECRETION PATHWAY PROTEIN G"/>
    <property type="match status" value="1"/>
</dbReference>
<dbReference type="PATRIC" id="fig|608538.5.peg.1067"/>
<evidence type="ECO:0000256" key="1">
    <source>
        <dbReference type="ARBA" id="ARBA00004377"/>
    </source>
</evidence>
<dbReference type="NCBIfam" id="TIGR02532">
    <property type="entry name" value="IV_pilin_GFxxxE"/>
    <property type="match status" value="1"/>
</dbReference>
<dbReference type="SUPFAM" id="SSF54523">
    <property type="entry name" value="Pili subunits"/>
    <property type="match status" value="1"/>
</dbReference>
<comment type="similarity">
    <text evidence="2">Belongs to the GSP G family.</text>
</comment>
<evidence type="ECO:0000256" key="4">
    <source>
        <dbReference type="ARBA" id="ARBA00022475"/>
    </source>
</evidence>
<dbReference type="Pfam" id="PF07963">
    <property type="entry name" value="N_methyl"/>
    <property type="match status" value="1"/>
</dbReference>
<dbReference type="GO" id="GO:0015628">
    <property type="term" value="P:protein secretion by the type II secretion system"/>
    <property type="evidence" value="ECO:0007669"/>
    <property type="project" value="InterPro"/>
</dbReference>
<dbReference type="KEGG" id="hth:HTH_1051"/>
<gene>
    <name evidence="13" type="primary">gspG2</name>
    <name evidence="13" type="ordered locus">HTH_1051</name>
</gene>
<keyword evidence="5" id="KW-0488">Methylation</keyword>
<dbReference type="AlphaFoldDB" id="D3DI57"/>